<dbReference type="PANTHER" id="PTHR24286">
    <property type="entry name" value="CYTOCHROME P450 26"/>
    <property type="match status" value="1"/>
</dbReference>
<accession>A0ABQ5IEF6</accession>
<evidence type="ECO:0000256" key="2">
    <source>
        <dbReference type="ARBA" id="ARBA00023004"/>
    </source>
</evidence>
<reference evidence="3" key="1">
    <citation type="journal article" date="2022" name="Int. J. Mol. Sci.">
        <title>Draft Genome of Tanacetum Coccineum: Genomic Comparison of Closely Related Tanacetum-Family Plants.</title>
        <authorList>
            <person name="Yamashiro T."/>
            <person name="Shiraishi A."/>
            <person name="Nakayama K."/>
            <person name="Satake H."/>
        </authorList>
    </citation>
    <scope>NUCLEOTIDE SEQUENCE</scope>
</reference>
<dbReference type="Gene3D" id="1.10.630.10">
    <property type="entry name" value="Cytochrome P450"/>
    <property type="match status" value="1"/>
</dbReference>
<evidence type="ECO:0000313" key="4">
    <source>
        <dbReference type="Proteomes" id="UP001151760"/>
    </source>
</evidence>
<reference evidence="3" key="2">
    <citation type="submission" date="2022-01" db="EMBL/GenBank/DDBJ databases">
        <authorList>
            <person name="Yamashiro T."/>
            <person name="Shiraishi A."/>
            <person name="Satake H."/>
            <person name="Nakayama K."/>
        </authorList>
    </citation>
    <scope>NUCLEOTIDE SEQUENCE</scope>
</reference>
<evidence type="ECO:0000256" key="1">
    <source>
        <dbReference type="ARBA" id="ARBA00022723"/>
    </source>
</evidence>
<dbReference type="EMBL" id="BQNB010020639">
    <property type="protein sequence ID" value="GJT98054.1"/>
    <property type="molecule type" value="Genomic_DNA"/>
</dbReference>
<gene>
    <name evidence="3" type="ORF">Tco_1093572</name>
</gene>
<dbReference type="SUPFAM" id="SSF48264">
    <property type="entry name" value="Cytochrome P450"/>
    <property type="match status" value="1"/>
</dbReference>
<dbReference type="InterPro" id="IPR036396">
    <property type="entry name" value="Cyt_P450_sf"/>
</dbReference>
<keyword evidence="4" id="KW-1185">Reference proteome</keyword>
<name>A0ABQ5IEF6_9ASTR</name>
<keyword evidence="1" id="KW-0479">Metal-binding</keyword>
<evidence type="ECO:0000313" key="3">
    <source>
        <dbReference type="EMBL" id="GJT98054.1"/>
    </source>
</evidence>
<dbReference type="PANTHER" id="PTHR24286:SF217">
    <property type="entry name" value="OS07G0520300 PROTEIN"/>
    <property type="match status" value="1"/>
</dbReference>
<comment type="caution">
    <text evidence="3">The sequence shown here is derived from an EMBL/GenBank/DDBJ whole genome shotgun (WGS) entry which is preliminary data.</text>
</comment>
<dbReference type="Proteomes" id="UP001151760">
    <property type="component" value="Unassembled WGS sequence"/>
</dbReference>
<dbReference type="Pfam" id="PF00067">
    <property type="entry name" value="p450"/>
    <property type="match status" value="1"/>
</dbReference>
<sequence length="166" mass="19024">MGPPVIGHTSDFLKAMKADKVEVWFQERIAKYGPIWKVGLLGNPTIVLRGPSANKFIYTCDENMLTNTKPPSTSRILGKKNILELIGHDHKRVRAALVSFLKLDVLKQNVVKLDEEIQHHLQMKWQGRTEVKDPVYSCAPRAQDRKTLFFFLERQFVATWPLAQKA</sequence>
<proteinExistence type="predicted"/>
<protein>
    <submittedName>
        <fullName evidence="3">Cytochrome P450</fullName>
    </submittedName>
</protein>
<keyword evidence="2" id="KW-0408">Iron</keyword>
<organism evidence="3 4">
    <name type="scientific">Tanacetum coccineum</name>
    <dbReference type="NCBI Taxonomy" id="301880"/>
    <lineage>
        <taxon>Eukaryota</taxon>
        <taxon>Viridiplantae</taxon>
        <taxon>Streptophyta</taxon>
        <taxon>Embryophyta</taxon>
        <taxon>Tracheophyta</taxon>
        <taxon>Spermatophyta</taxon>
        <taxon>Magnoliopsida</taxon>
        <taxon>eudicotyledons</taxon>
        <taxon>Gunneridae</taxon>
        <taxon>Pentapetalae</taxon>
        <taxon>asterids</taxon>
        <taxon>campanulids</taxon>
        <taxon>Asterales</taxon>
        <taxon>Asteraceae</taxon>
        <taxon>Asteroideae</taxon>
        <taxon>Anthemideae</taxon>
        <taxon>Anthemidinae</taxon>
        <taxon>Tanacetum</taxon>
    </lineage>
</organism>
<dbReference type="InterPro" id="IPR001128">
    <property type="entry name" value="Cyt_P450"/>
</dbReference>